<organism evidence="1">
    <name type="scientific">Picea glauca</name>
    <name type="common">White spruce</name>
    <name type="synonym">Pinus glauca</name>
    <dbReference type="NCBI Taxonomy" id="3330"/>
    <lineage>
        <taxon>Eukaryota</taxon>
        <taxon>Viridiplantae</taxon>
        <taxon>Streptophyta</taxon>
        <taxon>Embryophyta</taxon>
        <taxon>Tracheophyta</taxon>
        <taxon>Spermatophyta</taxon>
        <taxon>Pinopsida</taxon>
        <taxon>Pinidae</taxon>
        <taxon>Conifers I</taxon>
        <taxon>Pinales</taxon>
        <taxon>Pinaceae</taxon>
        <taxon>Picea</taxon>
    </lineage>
</organism>
<evidence type="ECO:0000313" key="1">
    <source>
        <dbReference type="EMBL" id="KUM48018.1"/>
    </source>
</evidence>
<reference evidence="1" key="1">
    <citation type="journal article" date="2015" name="Genome Biol. Evol.">
        <title>Organellar Genomes of White Spruce (Picea glauca): Assembly and Annotation.</title>
        <authorList>
            <person name="Jackman S.D."/>
            <person name="Warren R.L."/>
            <person name="Gibb E.A."/>
            <person name="Vandervalk B.P."/>
            <person name="Mohamadi H."/>
            <person name="Chu J."/>
            <person name="Raymond A."/>
            <person name="Pleasance S."/>
            <person name="Coope R."/>
            <person name="Wildung M.R."/>
            <person name="Ritland C.E."/>
            <person name="Bousquet J."/>
            <person name="Jones S.J."/>
            <person name="Bohlmann J."/>
            <person name="Birol I."/>
        </authorList>
    </citation>
    <scope>NUCLEOTIDE SEQUENCE [LARGE SCALE GENOMIC DNA]</scope>
    <source>
        <tissue evidence="1">Flushing bud</tissue>
    </source>
</reference>
<gene>
    <name evidence="1" type="ORF">ABT39_MTgene5013</name>
</gene>
<geneLocation type="mitochondrion" evidence="1"/>
<name>A0A117NH96_PICGL</name>
<dbReference type="EMBL" id="LKAM01000006">
    <property type="protein sequence ID" value="KUM48018.1"/>
    <property type="molecule type" value="Genomic_DNA"/>
</dbReference>
<keyword evidence="1" id="KW-0496">Mitochondrion</keyword>
<proteinExistence type="predicted"/>
<comment type="caution">
    <text evidence="1">The sequence shown here is derived from an EMBL/GenBank/DDBJ whole genome shotgun (WGS) entry which is preliminary data.</text>
</comment>
<dbReference type="AlphaFoldDB" id="A0A117NH96"/>
<protein>
    <submittedName>
        <fullName evidence="1">Uncharacterized protein</fullName>
    </submittedName>
</protein>
<sequence length="81" mass="8934">MSHLYRGRGTGRDIPLSTSAHLIWVVNAPDDWPCTSHHLVDEADNPYLLLSIPPVQSIGLFPESLKAIPPYGHISSMHPPL</sequence>
<accession>A0A117NH96</accession>